<dbReference type="WBParaSite" id="nRc.2.0.1.t13821-RA">
    <property type="protein sequence ID" value="nRc.2.0.1.t13821-RA"/>
    <property type="gene ID" value="nRc.2.0.1.g13821"/>
</dbReference>
<organism evidence="1 2">
    <name type="scientific">Romanomermis culicivorax</name>
    <name type="common">Nematode worm</name>
    <dbReference type="NCBI Taxonomy" id="13658"/>
    <lineage>
        <taxon>Eukaryota</taxon>
        <taxon>Metazoa</taxon>
        <taxon>Ecdysozoa</taxon>
        <taxon>Nematoda</taxon>
        <taxon>Enoplea</taxon>
        <taxon>Dorylaimia</taxon>
        <taxon>Mermithida</taxon>
        <taxon>Mermithoidea</taxon>
        <taxon>Mermithidae</taxon>
        <taxon>Romanomermis</taxon>
    </lineage>
</organism>
<proteinExistence type="predicted"/>
<keyword evidence="1" id="KW-1185">Reference proteome</keyword>
<dbReference type="AlphaFoldDB" id="A0A915II18"/>
<sequence>MTANGIFSLSSREHLGGAVAFLPTPLRTPKICRVSSNSSSSDGSHNFRDTLTSRSLIFNRKPDPFFFSGADPISQQRNIRTSEPPFVNVAKLTVPFSGAAKRPDLSGL</sequence>
<evidence type="ECO:0000313" key="1">
    <source>
        <dbReference type="Proteomes" id="UP000887565"/>
    </source>
</evidence>
<dbReference type="Proteomes" id="UP000887565">
    <property type="component" value="Unplaced"/>
</dbReference>
<evidence type="ECO:0000313" key="2">
    <source>
        <dbReference type="WBParaSite" id="nRc.2.0.1.t13821-RA"/>
    </source>
</evidence>
<accession>A0A915II18</accession>
<protein>
    <submittedName>
        <fullName evidence="2">Uncharacterized protein</fullName>
    </submittedName>
</protein>
<reference evidence="2" key="1">
    <citation type="submission" date="2022-11" db="UniProtKB">
        <authorList>
            <consortium name="WormBaseParasite"/>
        </authorList>
    </citation>
    <scope>IDENTIFICATION</scope>
</reference>
<name>A0A915II18_ROMCU</name>